<reference evidence="1 2" key="2">
    <citation type="journal article" date="2013" name="PLoS ONE">
        <title>INDIGO - INtegrated Data Warehouse of MIcrobial GenOmes with Examples from the Red Sea Extremophiles.</title>
        <authorList>
            <person name="Alam I."/>
            <person name="Antunes A."/>
            <person name="Kamau A.A."/>
            <person name="Ba Alawi W."/>
            <person name="Kalkatawi M."/>
            <person name="Stingl U."/>
            <person name="Bajic V.B."/>
        </authorList>
    </citation>
    <scope>NUCLEOTIDE SEQUENCE [LARGE SCALE GENOMIC DNA]</scope>
    <source>
        <strain evidence="1 2">SSD-17B</strain>
    </source>
</reference>
<protein>
    <submittedName>
        <fullName evidence="1">Uncharacterized protein</fullName>
    </submittedName>
</protein>
<dbReference type="AlphaFoldDB" id="U2EGQ3"/>
<evidence type="ECO:0000313" key="1">
    <source>
        <dbReference type="EMBL" id="ERJ13796.1"/>
    </source>
</evidence>
<name>U2EGQ3_9MOLU</name>
<keyword evidence="2" id="KW-1185">Reference proteome</keyword>
<sequence length="191" mass="22411">MNNLFAKRGIIWLTLIALLVALSYFAQFFFIRPLNEEIVALEQQRLTAERDLIMVNNKIKIFNEGLYQNETIEDFIPSSYNFEEVTRKYMERIAYNSDVVIIDKSLSFDVALPENLDFNENIKAISVTLQLDVETIEEFNSFIDELYKSKRAIYISSFSYNLPTEADYLSGDESPSDIQIQYYLFYYDAEE</sequence>
<dbReference type="STRING" id="1033810.HLPCO_000462"/>
<organism evidence="1 2">
    <name type="scientific">Haloplasma contractile SSD-17B</name>
    <dbReference type="NCBI Taxonomy" id="1033810"/>
    <lineage>
        <taxon>Bacteria</taxon>
        <taxon>Bacillati</taxon>
        <taxon>Mycoplasmatota</taxon>
        <taxon>Mollicutes</taxon>
        <taxon>Haloplasmatales</taxon>
        <taxon>Haloplasmataceae</taxon>
        <taxon>Haloplasma</taxon>
    </lineage>
</organism>
<reference evidence="1 2" key="1">
    <citation type="journal article" date="2011" name="J. Bacteriol.">
        <title>Genome sequence of Haloplasma contractile, an unusual contractile bacterium from a deep-sea anoxic brine lake.</title>
        <authorList>
            <person name="Antunes A."/>
            <person name="Alam I."/>
            <person name="El Dorry H."/>
            <person name="Siam R."/>
            <person name="Robertson A."/>
            <person name="Bajic V.B."/>
            <person name="Stingl U."/>
        </authorList>
    </citation>
    <scope>NUCLEOTIDE SEQUENCE [LARGE SCALE GENOMIC DNA]</scope>
    <source>
        <strain evidence="1 2">SSD-17B</strain>
    </source>
</reference>
<dbReference type="InParanoid" id="U2EGQ3"/>
<dbReference type="Proteomes" id="UP000005707">
    <property type="component" value="Unassembled WGS sequence"/>
</dbReference>
<comment type="caution">
    <text evidence="1">The sequence shown here is derived from an EMBL/GenBank/DDBJ whole genome shotgun (WGS) entry which is preliminary data.</text>
</comment>
<evidence type="ECO:0000313" key="2">
    <source>
        <dbReference type="Proteomes" id="UP000005707"/>
    </source>
</evidence>
<accession>U2EGQ3</accession>
<dbReference type="RefSeq" id="WP_008826098.1">
    <property type="nucleotide sequence ID" value="NZ_AFNU02000001.1"/>
</dbReference>
<dbReference type="EMBL" id="AFNU02000001">
    <property type="protein sequence ID" value="ERJ13796.1"/>
    <property type="molecule type" value="Genomic_DNA"/>
</dbReference>
<dbReference type="OrthoDB" id="9878513at2"/>
<proteinExistence type="predicted"/>
<gene>
    <name evidence="1" type="ORF">HLPCO_000462</name>
</gene>